<evidence type="ECO:0000313" key="3">
    <source>
        <dbReference type="Proteomes" id="UP000008743"/>
    </source>
</evidence>
<dbReference type="STRING" id="595528.A0A0D2WN82"/>
<evidence type="ECO:0000313" key="2">
    <source>
        <dbReference type="EMBL" id="KJE92500.1"/>
    </source>
</evidence>
<sequence length="218" mass="23108">MKAVVLGGTGACGKAILASLLSSSAVERVVTIGRRPVTVPDQAQLEQSGKLVQVTTEMAAIAQAEDAFKGADVVMCAFGTTRKQAGSAEAFKKIDQEYVVAAAATAKRAGVPHFMYISSHGASASSWFLYLQSKGQTENGIIAQKFDKVSILRPGLLDRGDESRFVEKFAMVFTSGCKTTTIGEAMRELAAAYLTDKASSGDAVQYVDDATIRRLGKQ</sequence>
<dbReference type="eggNOG" id="KOG4039">
    <property type="taxonomic scope" value="Eukaryota"/>
</dbReference>
<gene>
    <name evidence="2" type="ORF">CAOG_003456</name>
</gene>
<dbReference type="GO" id="GO:0005737">
    <property type="term" value="C:cytoplasm"/>
    <property type="evidence" value="ECO:0007669"/>
    <property type="project" value="TreeGrafter"/>
</dbReference>
<dbReference type="OMA" id="DWPQLTI"/>
<name>A0A0D2WN82_CAPO3</name>
<dbReference type="InterPro" id="IPR036291">
    <property type="entry name" value="NAD(P)-bd_dom_sf"/>
</dbReference>
<dbReference type="InterPro" id="IPR016040">
    <property type="entry name" value="NAD(P)-bd_dom"/>
</dbReference>
<dbReference type="Proteomes" id="UP000008743">
    <property type="component" value="Unassembled WGS sequence"/>
</dbReference>
<dbReference type="InParanoid" id="A0A0D2WN82"/>
<proteinExistence type="predicted"/>
<organism evidence="2 3">
    <name type="scientific">Capsaspora owczarzaki (strain ATCC 30864)</name>
    <dbReference type="NCBI Taxonomy" id="595528"/>
    <lineage>
        <taxon>Eukaryota</taxon>
        <taxon>Filasterea</taxon>
        <taxon>Capsaspora</taxon>
    </lineage>
</organism>
<keyword evidence="3" id="KW-1185">Reference proteome</keyword>
<evidence type="ECO:0000259" key="1">
    <source>
        <dbReference type="Pfam" id="PF13460"/>
    </source>
</evidence>
<feature type="domain" description="NAD(P)-binding" evidence="1">
    <location>
        <begin position="7"/>
        <end position="164"/>
    </location>
</feature>
<dbReference type="Pfam" id="PF13460">
    <property type="entry name" value="NAD_binding_10"/>
    <property type="match status" value="1"/>
</dbReference>
<dbReference type="EMBL" id="KE346363">
    <property type="protein sequence ID" value="KJE92500.1"/>
    <property type="molecule type" value="Genomic_DNA"/>
</dbReference>
<reference evidence="3" key="1">
    <citation type="submission" date="2011-02" db="EMBL/GenBank/DDBJ databases">
        <title>The Genome Sequence of Capsaspora owczarzaki ATCC 30864.</title>
        <authorList>
            <person name="Russ C."/>
            <person name="Cuomo C."/>
            <person name="Burger G."/>
            <person name="Gray M.W."/>
            <person name="Holland P.W.H."/>
            <person name="King N."/>
            <person name="Lang F.B.F."/>
            <person name="Roger A.J."/>
            <person name="Ruiz-Trillo I."/>
            <person name="Young S.K."/>
            <person name="Zeng Q."/>
            <person name="Gargeya S."/>
            <person name="Alvarado L."/>
            <person name="Berlin A."/>
            <person name="Chapman S.B."/>
            <person name="Chen Z."/>
            <person name="Freedman E."/>
            <person name="Gellesch M."/>
            <person name="Goldberg J."/>
            <person name="Griggs A."/>
            <person name="Gujja S."/>
            <person name="Heilman E."/>
            <person name="Heiman D."/>
            <person name="Howarth C."/>
            <person name="Mehta T."/>
            <person name="Neiman D."/>
            <person name="Pearson M."/>
            <person name="Roberts A."/>
            <person name="Saif S."/>
            <person name="Shea T."/>
            <person name="Shenoy N."/>
            <person name="Sisk P."/>
            <person name="Stolte C."/>
            <person name="Sykes S."/>
            <person name="White J."/>
            <person name="Yandava C."/>
            <person name="Haas B."/>
            <person name="Nusbaum C."/>
            <person name="Birren B."/>
        </authorList>
    </citation>
    <scope>NUCLEOTIDE SEQUENCE</scope>
    <source>
        <strain evidence="3">ATCC 30864</strain>
    </source>
</reference>
<accession>A0A0D2WN82</accession>
<dbReference type="OrthoDB" id="430436at2759"/>
<dbReference type="RefSeq" id="XP_004364295.1">
    <property type="nucleotide sequence ID" value="XM_004364238.2"/>
</dbReference>
<dbReference type="SUPFAM" id="SSF51735">
    <property type="entry name" value="NAD(P)-binding Rossmann-fold domains"/>
    <property type="match status" value="1"/>
</dbReference>
<dbReference type="PhylomeDB" id="A0A0D2WN82"/>
<dbReference type="PANTHER" id="PTHR14097:SF7">
    <property type="entry name" value="OXIDOREDUCTASE HTATIP2"/>
    <property type="match status" value="1"/>
</dbReference>
<protein>
    <recommendedName>
        <fullName evidence="1">NAD(P)-binding domain-containing protein</fullName>
    </recommendedName>
</protein>
<dbReference type="Gene3D" id="3.40.50.720">
    <property type="entry name" value="NAD(P)-binding Rossmann-like Domain"/>
    <property type="match status" value="1"/>
</dbReference>
<dbReference type="PANTHER" id="PTHR14097">
    <property type="entry name" value="OXIDOREDUCTASE HTATIP2"/>
    <property type="match status" value="1"/>
</dbReference>
<dbReference type="GO" id="GO:0051170">
    <property type="term" value="P:import into nucleus"/>
    <property type="evidence" value="ECO:0007669"/>
    <property type="project" value="TreeGrafter"/>
</dbReference>
<dbReference type="AlphaFoldDB" id="A0A0D2WN82"/>